<protein>
    <submittedName>
        <fullName evidence="1">Uncharacterized protein</fullName>
    </submittedName>
</protein>
<keyword evidence="2" id="KW-1185">Reference proteome</keyword>
<organism evidence="1 2">
    <name type="scientific">Avena sativa</name>
    <name type="common">Oat</name>
    <dbReference type="NCBI Taxonomy" id="4498"/>
    <lineage>
        <taxon>Eukaryota</taxon>
        <taxon>Viridiplantae</taxon>
        <taxon>Streptophyta</taxon>
        <taxon>Embryophyta</taxon>
        <taxon>Tracheophyta</taxon>
        <taxon>Spermatophyta</taxon>
        <taxon>Magnoliopsida</taxon>
        <taxon>Liliopsida</taxon>
        <taxon>Poales</taxon>
        <taxon>Poaceae</taxon>
        <taxon>BOP clade</taxon>
        <taxon>Pooideae</taxon>
        <taxon>Poodae</taxon>
        <taxon>Poeae</taxon>
        <taxon>Poeae Chloroplast Group 1 (Aveneae type)</taxon>
        <taxon>Aveninae</taxon>
        <taxon>Avena</taxon>
    </lineage>
</organism>
<dbReference type="Proteomes" id="UP001732700">
    <property type="component" value="Chromosome 4C"/>
</dbReference>
<proteinExistence type="predicted"/>
<reference evidence="1" key="1">
    <citation type="submission" date="2021-05" db="EMBL/GenBank/DDBJ databases">
        <authorList>
            <person name="Scholz U."/>
            <person name="Mascher M."/>
            <person name="Fiebig A."/>
        </authorList>
    </citation>
    <scope>NUCLEOTIDE SEQUENCE [LARGE SCALE GENOMIC DNA]</scope>
</reference>
<evidence type="ECO:0000313" key="2">
    <source>
        <dbReference type="Proteomes" id="UP001732700"/>
    </source>
</evidence>
<reference evidence="1" key="2">
    <citation type="submission" date="2025-09" db="UniProtKB">
        <authorList>
            <consortium name="EnsemblPlants"/>
        </authorList>
    </citation>
    <scope>IDENTIFICATION</scope>
</reference>
<dbReference type="EnsemblPlants" id="AVESA.00010b.r2.4CG1286070.1">
    <property type="protein sequence ID" value="AVESA.00010b.r2.4CG1286070.1.CDS"/>
    <property type="gene ID" value="AVESA.00010b.r2.4CG1286070"/>
</dbReference>
<accession>A0ACD5WW57</accession>
<name>A0ACD5WW57_AVESA</name>
<sequence length="324" mass="34284">MAATALRCLPMVAVVVLSLLLAGAAGAQLSSRFYDRKCPKLQSIVWSATAQAVATEPRMGASILRLFFHDCFVNGCDASILLDDTATFTGEKNAGPNANSVRGYDVIDAIKAQVEAACSGTVSCADIVALAARDSVNLLGGPTWTVQLGRRDALNASQSAANANLPGPGSSLDTLIAMFGDKGLSPRDMTALSGAHTIGQARCVTFRDRIYDDTNINATFAALRQQTCPQQSGGDGDGALAPIDVTTPDAFDNAYYENLASRQGLFHSDQELYSGGSQDVLVRVYRRNAGIFATDFAKAMVRMGNLMPSADTPTEIRLDCKKIN</sequence>
<evidence type="ECO:0000313" key="1">
    <source>
        <dbReference type="EnsemblPlants" id="AVESA.00010b.r2.4CG1286070.1.CDS"/>
    </source>
</evidence>